<dbReference type="RefSeq" id="WP_328984489.1">
    <property type="nucleotide sequence ID" value="NZ_CP121472.1"/>
</dbReference>
<organism evidence="2 3">
    <name type="scientific">Thiorhodovibrio winogradskyi</name>
    <dbReference type="NCBI Taxonomy" id="77007"/>
    <lineage>
        <taxon>Bacteria</taxon>
        <taxon>Pseudomonadati</taxon>
        <taxon>Pseudomonadota</taxon>
        <taxon>Gammaproteobacteria</taxon>
        <taxon>Chromatiales</taxon>
        <taxon>Chromatiaceae</taxon>
        <taxon>Thiorhodovibrio</taxon>
    </lineage>
</organism>
<proteinExistence type="predicted"/>
<feature type="region of interest" description="Disordered" evidence="1">
    <location>
        <begin position="124"/>
        <end position="144"/>
    </location>
</feature>
<name>A0ABZ0SFA6_9GAMM</name>
<evidence type="ECO:0000313" key="3">
    <source>
        <dbReference type="Proteomes" id="UP001432180"/>
    </source>
</evidence>
<protein>
    <submittedName>
        <fullName evidence="2">Uncharacterized protein</fullName>
    </submittedName>
</protein>
<gene>
    <name evidence="2" type="ORF">Thiowin_03836</name>
</gene>
<sequence length="144" mass="14688">MTQPPNFPHQPSPVQTTQGQPMQAPCPAPRNLCADLTQMAIMGAVIGASGAAGQEIRALQLKQRSARQAVRETLRVAAISAAASAVAGAAAHAVSSTGLTRLAVLLAAGTAVVYAADSRAAASQAAATSNRNIPPQSEPKRTRR</sequence>
<feature type="compositionally biased region" description="Pro residues" evidence="1">
    <location>
        <begin position="1"/>
        <end position="11"/>
    </location>
</feature>
<keyword evidence="3" id="KW-1185">Reference proteome</keyword>
<feature type="compositionally biased region" description="Polar residues" evidence="1">
    <location>
        <begin position="12"/>
        <end position="21"/>
    </location>
</feature>
<reference evidence="2 3" key="1">
    <citation type="journal article" date="2023" name="Microorganisms">
        <title>Thiorhodovibrio frisius and Trv. litoralis spp. nov., Two Novel Members from a Clade of Fastidious Purple Sulfur Bacteria That Exhibit Unique Red-Shifted Light-Harvesting Capabilities.</title>
        <authorList>
            <person name="Methner A."/>
            <person name="Kuzyk S.B."/>
            <person name="Petersen J."/>
            <person name="Bauer S."/>
            <person name="Brinkmann H."/>
            <person name="Sichau K."/>
            <person name="Wanner G."/>
            <person name="Wolf J."/>
            <person name="Neumann-Schaal M."/>
            <person name="Henke P."/>
            <person name="Tank M."/>
            <person name="Sproer C."/>
            <person name="Bunk B."/>
            <person name="Overmann J."/>
        </authorList>
    </citation>
    <scope>NUCLEOTIDE SEQUENCE [LARGE SCALE GENOMIC DNA]</scope>
    <source>
        <strain evidence="2 3">DSM 6702</strain>
    </source>
</reference>
<evidence type="ECO:0000313" key="2">
    <source>
        <dbReference type="EMBL" id="WPL18746.1"/>
    </source>
</evidence>
<evidence type="ECO:0000256" key="1">
    <source>
        <dbReference type="SAM" id="MobiDB-lite"/>
    </source>
</evidence>
<dbReference type="Proteomes" id="UP001432180">
    <property type="component" value="Chromosome"/>
</dbReference>
<accession>A0ABZ0SFA6</accession>
<dbReference type="EMBL" id="CP121472">
    <property type="protein sequence ID" value="WPL18746.1"/>
    <property type="molecule type" value="Genomic_DNA"/>
</dbReference>
<dbReference type="InterPro" id="IPR058956">
    <property type="entry name" value="MamC"/>
</dbReference>
<dbReference type="Pfam" id="PF26373">
    <property type="entry name" value="MamC"/>
    <property type="match status" value="1"/>
</dbReference>
<feature type="region of interest" description="Disordered" evidence="1">
    <location>
        <begin position="1"/>
        <end position="26"/>
    </location>
</feature>